<reference evidence="8 9" key="1">
    <citation type="journal article" date="2021" name="Environ. Microbiol.">
        <title>Gene family expansions and transcriptome signatures uncover fungal adaptations to wood decay.</title>
        <authorList>
            <person name="Hage H."/>
            <person name="Miyauchi S."/>
            <person name="Viragh M."/>
            <person name="Drula E."/>
            <person name="Min B."/>
            <person name="Chaduli D."/>
            <person name="Navarro D."/>
            <person name="Favel A."/>
            <person name="Norest M."/>
            <person name="Lesage-Meessen L."/>
            <person name="Balint B."/>
            <person name="Merenyi Z."/>
            <person name="de Eugenio L."/>
            <person name="Morin E."/>
            <person name="Martinez A.T."/>
            <person name="Baldrian P."/>
            <person name="Stursova M."/>
            <person name="Martinez M.J."/>
            <person name="Novotny C."/>
            <person name="Magnuson J.K."/>
            <person name="Spatafora J.W."/>
            <person name="Maurice S."/>
            <person name="Pangilinan J."/>
            <person name="Andreopoulos W."/>
            <person name="LaButti K."/>
            <person name="Hundley H."/>
            <person name="Na H."/>
            <person name="Kuo A."/>
            <person name="Barry K."/>
            <person name="Lipzen A."/>
            <person name="Henrissat B."/>
            <person name="Riley R."/>
            <person name="Ahrendt S."/>
            <person name="Nagy L.G."/>
            <person name="Grigoriev I.V."/>
            <person name="Martin F."/>
            <person name="Rosso M.N."/>
        </authorList>
    </citation>
    <scope>NUCLEOTIDE SEQUENCE [LARGE SCALE GENOMIC DNA]</scope>
    <source>
        <strain evidence="8 9">CIRM-BRFM 1785</strain>
    </source>
</reference>
<proteinExistence type="inferred from homology"/>
<evidence type="ECO:0000256" key="2">
    <source>
        <dbReference type="ARBA" id="ARBA00018339"/>
    </source>
</evidence>
<keyword evidence="9" id="KW-1185">Reference proteome</keyword>
<evidence type="ECO:0000256" key="1">
    <source>
        <dbReference type="ARBA" id="ARBA00008838"/>
    </source>
</evidence>
<dbReference type="PIRSF" id="PIRSF017302">
    <property type="entry name" value="Gltscr2"/>
    <property type="match status" value="1"/>
</dbReference>
<evidence type="ECO:0000256" key="6">
    <source>
        <dbReference type="SAM" id="Coils"/>
    </source>
</evidence>
<dbReference type="GeneID" id="71998122"/>
<evidence type="ECO:0000256" key="7">
    <source>
        <dbReference type="SAM" id="MobiDB-lite"/>
    </source>
</evidence>
<name>A0ABQ8K5S4_9APHY</name>
<accession>A0ABQ8K5S4</accession>
<sequence>MAVKPTTKAMHNSPSNKGKKAASSIGAPAQHNQSSRKGKKAWRKNVDIGDVEVGMEELREEERVTGSILQKKTNEELFQVDVKGDEHVRRTQPKFSKALLTSTKILAQRSAVPAVITRTTANPLKRKNLTYEEKGRLLRMGKRPRKGPFNAVIDHTEMGAGSAMLEVSEAAKNSGTHDVWGDSSVQGTKVKHPKTPNPRSLIALPAVPTPHEGTSYNPLVTSHLELLRTAHEIEERRLKETEKLAEMKRKIDAARTAAVLEDAEGVARGMTVQLIDDADAELEADDGKELPPVKKMPERKTKQERRKASRLRAEKRALAERAARKRMLASVDSAKALRKAFGRNLAARERLRVQKQEKMQEKLRQGLAGQRLGKHKVPEGEVDVQLGEELTESLRALKPEGNLFRDRFLSMQHRALIEPRVPVLPRRRKMKIKEYEKHSYKRFDRDQ</sequence>
<feature type="compositionally biased region" description="Basic residues" evidence="7">
    <location>
        <begin position="34"/>
        <end position="43"/>
    </location>
</feature>
<keyword evidence="4 5" id="KW-0539">Nucleus</keyword>
<feature type="compositionally biased region" description="Basic and acidic residues" evidence="7">
    <location>
        <begin position="285"/>
        <end position="301"/>
    </location>
</feature>
<evidence type="ECO:0000256" key="4">
    <source>
        <dbReference type="ARBA" id="ARBA00023242"/>
    </source>
</evidence>
<dbReference type="Pfam" id="PF07767">
    <property type="entry name" value="Nop53"/>
    <property type="match status" value="1"/>
</dbReference>
<evidence type="ECO:0000256" key="3">
    <source>
        <dbReference type="ARBA" id="ARBA00022517"/>
    </source>
</evidence>
<comment type="caution">
    <text evidence="8">The sequence shown here is derived from an EMBL/GenBank/DDBJ whole genome shotgun (WGS) entry which is preliminary data.</text>
</comment>
<gene>
    <name evidence="8" type="ORF">C8Q71DRAFT_263884</name>
</gene>
<feature type="region of interest" description="Disordered" evidence="7">
    <location>
        <begin position="283"/>
        <end position="313"/>
    </location>
</feature>
<feature type="region of interest" description="Disordered" evidence="7">
    <location>
        <begin position="174"/>
        <end position="209"/>
    </location>
</feature>
<keyword evidence="6" id="KW-0175">Coiled coil</keyword>
<dbReference type="RefSeq" id="XP_047775168.1">
    <property type="nucleotide sequence ID" value="XM_047917390.1"/>
</dbReference>
<evidence type="ECO:0000313" key="9">
    <source>
        <dbReference type="Proteomes" id="UP000814176"/>
    </source>
</evidence>
<comment type="similarity">
    <text evidence="1 5">Belongs to the NOP53 family.</text>
</comment>
<comment type="function">
    <text evidence="5">May play a role in ribosome biogenesis.</text>
</comment>
<evidence type="ECO:0000313" key="8">
    <source>
        <dbReference type="EMBL" id="KAH9832149.1"/>
    </source>
</evidence>
<feature type="region of interest" description="Disordered" evidence="7">
    <location>
        <begin position="1"/>
        <end position="43"/>
    </location>
</feature>
<dbReference type="PANTHER" id="PTHR14211">
    <property type="entry name" value="GLIOMA SUPPRESSOR CANDIDATE REGION GENE 2"/>
    <property type="match status" value="1"/>
</dbReference>
<dbReference type="Proteomes" id="UP000814176">
    <property type="component" value="Unassembled WGS sequence"/>
</dbReference>
<comment type="subcellular location">
    <subcellularLocation>
        <location evidence="5">Nucleus</location>
        <location evidence="5">Nucleolus</location>
    </subcellularLocation>
    <subcellularLocation>
        <location evidence="5">Nucleus</location>
        <location evidence="5">Nucleoplasm</location>
    </subcellularLocation>
</comment>
<dbReference type="PANTHER" id="PTHR14211:SF7">
    <property type="entry name" value="RIBOSOME BIOGENESIS PROTEIN NOP53"/>
    <property type="match status" value="1"/>
</dbReference>
<organism evidence="8 9">
    <name type="scientific">Rhodofomes roseus</name>
    <dbReference type="NCBI Taxonomy" id="34475"/>
    <lineage>
        <taxon>Eukaryota</taxon>
        <taxon>Fungi</taxon>
        <taxon>Dikarya</taxon>
        <taxon>Basidiomycota</taxon>
        <taxon>Agaricomycotina</taxon>
        <taxon>Agaricomycetes</taxon>
        <taxon>Polyporales</taxon>
        <taxon>Rhodofomes</taxon>
    </lineage>
</organism>
<evidence type="ECO:0000256" key="5">
    <source>
        <dbReference type="PIRNR" id="PIRNR017302"/>
    </source>
</evidence>
<protein>
    <recommendedName>
        <fullName evidence="2 5">Ribosome biogenesis protein NOP53</fullName>
    </recommendedName>
</protein>
<dbReference type="InterPro" id="IPR011687">
    <property type="entry name" value="Nop53/GLTSCR2"/>
</dbReference>
<keyword evidence="3 5" id="KW-0690">Ribosome biogenesis</keyword>
<dbReference type="EMBL" id="JADCUA010000022">
    <property type="protein sequence ID" value="KAH9832149.1"/>
    <property type="molecule type" value="Genomic_DNA"/>
</dbReference>
<feature type="coiled-coil region" evidence="6">
    <location>
        <begin position="224"/>
        <end position="257"/>
    </location>
</feature>